<organism evidence="4 5">
    <name type="scientific">Sus scrofa</name>
    <name type="common">Pig</name>
    <dbReference type="NCBI Taxonomy" id="9823"/>
    <lineage>
        <taxon>Eukaryota</taxon>
        <taxon>Metazoa</taxon>
        <taxon>Chordata</taxon>
        <taxon>Craniata</taxon>
        <taxon>Vertebrata</taxon>
        <taxon>Euteleostomi</taxon>
        <taxon>Mammalia</taxon>
        <taxon>Eutheria</taxon>
        <taxon>Laurasiatheria</taxon>
        <taxon>Artiodactyla</taxon>
        <taxon>Suina</taxon>
        <taxon>Suidae</taxon>
        <taxon>Sus</taxon>
    </lineage>
</organism>
<evidence type="ECO:0000313" key="4">
    <source>
        <dbReference type="Ensembl" id="ENSSSCP00040035928.1"/>
    </source>
</evidence>
<dbReference type="PROSITE" id="PS51463">
    <property type="entry name" value="P_GLUCOSE_ISOMERASE_3"/>
    <property type="match status" value="2"/>
</dbReference>
<dbReference type="AlphaFoldDB" id="A0A8D1FD70"/>
<protein>
    <submittedName>
        <fullName evidence="4">Uncharacterized protein</fullName>
    </submittedName>
</protein>
<dbReference type="Proteomes" id="UP000694722">
    <property type="component" value="Unplaced"/>
</dbReference>
<dbReference type="SUPFAM" id="SSF53697">
    <property type="entry name" value="SIS domain"/>
    <property type="match status" value="1"/>
</dbReference>
<evidence type="ECO:0000256" key="3">
    <source>
        <dbReference type="ARBA" id="ARBA00023235"/>
    </source>
</evidence>
<dbReference type="Pfam" id="PF00342">
    <property type="entry name" value="PGI"/>
    <property type="match status" value="2"/>
</dbReference>
<proteinExistence type="predicted"/>
<evidence type="ECO:0000256" key="2">
    <source>
        <dbReference type="ARBA" id="ARBA00023152"/>
    </source>
</evidence>
<sequence length="388" mass="43385">MTTLTQNLQVKKLWAGYHRHGSDLSLHHLFEGTEECSSHFYLEPQHQPWAYSGGLLHKPCDGGCDADAGGPGQVQGMEVAWECSFSGDISFTEDWTVLHVALSHWSNTPVLVDGKDVMPEVRRVQGKLKSFFQHIQSAEWKGYSGNCDLGPLMVNEALKPYSAEGPQLWFVSNVDGTLIAKTLATLSPKSFLFIIASKTFTTQETIMNFLLLAKDPSAVEKDFTSLFTNTVKVKEFGIDPQKLFEFWDQVGALHAPLCCLLPQPCGPTNKPHCWGEPGTSGQHAFYQLIHQVTKMMPCNFLILVQTQHLVRMDSHPKILLANFLSQVEASMRGKSTEKASKELQAVGISLEDFEKLLHHKVFEENLPANSTVFTKFMPFIPRALIAMY</sequence>
<dbReference type="GO" id="GO:0006094">
    <property type="term" value="P:gluconeogenesis"/>
    <property type="evidence" value="ECO:0007669"/>
    <property type="project" value="UniProtKB-KW"/>
</dbReference>
<dbReference type="PANTHER" id="PTHR11469:SF1">
    <property type="entry name" value="GLUCOSE-6-PHOSPHATE ISOMERASE"/>
    <property type="match status" value="1"/>
</dbReference>
<evidence type="ECO:0000313" key="5">
    <source>
        <dbReference type="Proteomes" id="UP000694722"/>
    </source>
</evidence>
<dbReference type="Ensembl" id="ENSSSCT00040082505.1">
    <property type="protein sequence ID" value="ENSSSCP00040035928.1"/>
    <property type="gene ID" value="ENSSSCG00040060585.1"/>
</dbReference>
<keyword evidence="2" id="KW-0324">Glycolysis</keyword>
<dbReference type="InterPro" id="IPR001672">
    <property type="entry name" value="G6P_Isomerase"/>
</dbReference>
<dbReference type="CDD" id="cd05016">
    <property type="entry name" value="SIS_PGI_2"/>
    <property type="match status" value="1"/>
</dbReference>
<name>A0A8D1FD70_PIG</name>
<dbReference type="GO" id="GO:0097367">
    <property type="term" value="F:carbohydrate derivative binding"/>
    <property type="evidence" value="ECO:0007669"/>
    <property type="project" value="InterPro"/>
</dbReference>
<dbReference type="InterPro" id="IPR046348">
    <property type="entry name" value="SIS_dom_sf"/>
</dbReference>
<dbReference type="Gene3D" id="3.40.50.10490">
    <property type="entry name" value="Glucose-6-phosphate isomerase like protein, domain 1"/>
    <property type="match status" value="3"/>
</dbReference>
<accession>A0A8D1FD70</accession>
<dbReference type="InterPro" id="IPR035482">
    <property type="entry name" value="SIS_PGI_2"/>
</dbReference>
<dbReference type="PANTHER" id="PTHR11469">
    <property type="entry name" value="GLUCOSE-6-PHOSPHATE ISOMERASE"/>
    <property type="match status" value="1"/>
</dbReference>
<dbReference type="GO" id="GO:0006096">
    <property type="term" value="P:glycolytic process"/>
    <property type="evidence" value="ECO:0007669"/>
    <property type="project" value="UniProtKB-KW"/>
</dbReference>
<keyword evidence="1" id="KW-0312">Gluconeogenesis</keyword>
<dbReference type="GO" id="GO:0004347">
    <property type="term" value="F:glucose-6-phosphate isomerase activity"/>
    <property type="evidence" value="ECO:0007669"/>
    <property type="project" value="InterPro"/>
</dbReference>
<reference evidence="4" key="1">
    <citation type="submission" date="2025-08" db="UniProtKB">
        <authorList>
            <consortium name="Ensembl"/>
        </authorList>
    </citation>
    <scope>IDENTIFICATION</scope>
</reference>
<keyword evidence="3" id="KW-0413">Isomerase</keyword>
<evidence type="ECO:0000256" key="1">
    <source>
        <dbReference type="ARBA" id="ARBA00022432"/>
    </source>
</evidence>